<evidence type="ECO:0000313" key="3">
    <source>
        <dbReference type="EMBL" id="BAE90432.1"/>
    </source>
</evidence>
<dbReference type="AlphaFoldDB" id="I7G798"/>
<proteinExistence type="evidence at transcript level"/>
<reference evidence="3" key="1">
    <citation type="journal article" date="2007" name="PLoS Biol.">
        <title>Rate of evolution in brain-expressed genes in humans and other primates.</title>
        <authorList>
            <person name="Wang H.-Y."/>
            <person name="Chien H.-C."/>
            <person name="Osada N."/>
            <person name="Hashimoto K."/>
            <person name="Sugano S."/>
            <person name="Gojobori T."/>
            <person name="Chou C.-K."/>
            <person name="Tsai S.-F."/>
            <person name="Wu C.-I."/>
            <person name="Shen C.-K.J."/>
        </authorList>
    </citation>
    <scope>NUCLEOTIDE SEQUENCE</scope>
</reference>
<keyword evidence="2" id="KW-0472">Membrane</keyword>
<accession>I7G798</accession>
<evidence type="ECO:0000256" key="1">
    <source>
        <dbReference type="SAM" id="MobiDB-lite"/>
    </source>
</evidence>
<name>I7G798_MACFA</name>
<keyword evidence="2" id="KW-0812">Transmembrane</keyword>
<sequence length="62" mass="6991">MRTGHAKGRIRGERMQDHGSMPTDKTLSQRSNGALVFQVICLGIFQVYFPALKLFNKLSLLL</sequence>
<evidence type="ECO:0000256" key="2">
    <source>
        <dbReference type="SAM" id="Phobius"/>
    </source>
</evidence>
<feature type="region of interest" description="Disordered" evidence="1">
    <location>
        <begin position="1"/>
        <end position="27"/>
    </location>
</feature>
<protein>
    <submittedName>
        <fullName evidence="3">Macaca fascicularis brain cDNA clone: QflA-22256, similar to human HERV-FRD provirus ancestral Env polyprotein (HERV-FRD), mRNA, RefSeq: NM_207582.1</fullName>
    </submittedName>
</protein>
<dbReference type="EMBL" id="AB173370">
    <property type="protein sequence ID" value="BAE90432.1"/>
    <property type="molecule type" value="mRNA"/>
</dbReference>
<organism evidence="3">
    <name type="scientific">Macaca fascicularis</name>
    <name type="common">Crab-eating macaque</name>
    <name type="synonym">Cynomolgus monkey</name>
    <dbReference type="NCBI Taxonomy" id="9541"/>
    <lineage>
        <taxon>Eukaryota</taxon>
        <taxon>Metazoa</taxon>
        <taxon>Chordata</taxon>
        <taxon>Craniata</taxon>
        <taxon>Vertebrata</taxon>
        <taxon>Euteleostomi</taxon>
        <taxon>Mammalia</taxon>
        <taxon>Eutheria</taxon>
        <taxon>Euarchontoglires</taxon>
        <taxon>Primates</taxon>
        <taxon>Haplorrhini</taxon>
        <taxon>Catarrhini</taxon>
        <taxon>Cercopithecidae</taxon>
        <taxon>Cercopithecinae</taxon>
        <taxon>Macaca</taxon>
    </lineage>
</organism>
<feature type="transmembrane region" description="Helical" evidence="2">
    <location>
        <begin position="34"/>
        <end position="52"/>
    </location>
</feature>
<keyword evidence="2" id="KW-1133">Transmembrane helix</keyword>